<dbReference type="HOGENOM" id="CLU_031301_0_0_1"/>
<keyword evidence="3" id="KW-1185">Reference proteome</keyword>
<feature type="compositionally biased region" description="Acidic residues" evidence="1">
    <location>
        <begin position="177"/>
        <end position="194"/>
    </location>
</feature>
<sequence length="477" mass="53203">MSEVPFIAFVSFPSAPYTTSLIHSALSTHFPTVSITAKFPDGVGTPVLQWSTYDDISHERTLSDPRTVLASSYTFRKALIRKHFLNNIVQSYITKHPDSCLVRGVPQTWAFEISWADELDDMWVDELWDLAQMLEDSDPMAGPGRWFILKPSMADRGMGIRLFESKDALKRIFESFEDDEDEERAEREDEDSGDQTDVSASQLRHFVVQEYLPRPLLIDPAESSPGGVSSPLPSLQGRKFHIRAYCVAAGALSLYLYPRFLALFAAKPYAPPCRPEDDDDDDEGDNDAPLPLDLAPHLTNTSLQQECGDENVRLLSELIGSHIFSIEGDESEQRLSEEDVRDITDQIAALLADVFQAAINSPIHFQALPNAFELFGTDFLVAHNPPNSSKKFQVHLLELNAEPAIELTGARLGWILQELFTSIARVCVKGFFEPAPPDDGQGSSGGGNRELEGWEVGEERFGLRKCLEVQVRGKTGW</sequence>
<organism evidence="2 3">
    <name type="scientific">Botryobasidium botryosum (strain FD-172 SS1)</name>
    <dbReference type="NCBI Taxonomy" id="930990"/>
    <lineage>
        <taxon>Eukaryota</taxon>
        <taxon>Fungi</taxon>
        <taxon>Dikarya</taxon>
        <taxon>Basidiomycota</taxon>
        <taxon>Agaricomycotina</taxon>
        <taxon>Agaricomycetes</taxon>
        <taxon>Cantharellales</taxon>
        <taxon>Botryobasidiaceae</taxon>
        <taxon>Botryobasidium</taxon>
    </lineage>
</organism>
<feature type="compositionally biased region" description="Acidic residues" evidence="1">
    <location>
        <begin position="276"/>
        <end position="286"/>
    </location>
</feature>
<dbReference type="PROSITE" id="PS51221">
    <property type="entry name" value="TTL"/>
    <property type="match status" value="1"/>
</dbReference>
<dbReference type="STRING" id="930990.A0A067MA42"/>
<name>A0A067MA42_BOTB1</name>
<dbReference type="AlphaFoldDB" id="A0A067MA42"/>
<dbReference type="SUPFAM" id="SSF56059">
    <property type="entry name" value="Glutathione synthetase ATP-binding domain-like"/>
    <property type="match status" value="1"/>
</dbReference>
<evidence type="ECO:0000256" key="1">
    <source>
        <dbReference type="SAM" id="MobiDB-lite"/>
    </source>
</evidence>
<reference evidence="3" key="1">
    <citation type="journal article" date="2014" name="Proc. Natl. Acad. Sci. U.S.A.">
        <title>Extensive sampling of basidiomycete genomes demonstrates inadequacy of the white-rot/brown-rot paradigm for wood decay fungi.</title>
        <authorList>
            <person name="Riley R."/>
            <person name="Salamov A.A."/>
            <person name="Brown D.W."/>
            <person name="Nagy L.G."/>
            <person name="Floudas D."/>
            <person name="Held B.W."/>
            <person name="Levasseur A."/>
            <person name="Lombard V."/>
            <person name="Morin E."/>
            <person name="Otillar R."/>
            <person name="Lindquist E.A."/>
            <person name="Sun H."/>
            <person name="LaButti K.M."/>
            <person name="Schmutz J."/>
            <person name="Jabbour D."/>
            <person name="Luo H."/>
            <person name="Baker S.E."/>
            <person name="Pisabarro A.G."/>
            <person name="Walton J.D."/>
            <person name="Blanchette R.A."/>
            <person name="Henrissat B."/>
            <person name="Martin F."/>
            <person name="Cullen D."/>
            <person name="Hibbett D.S."/>
            <person name="Grigoriev I.V."/>
        </authorList>
    </citation>
    <scope>NUCLEOTIDE SEQUENCE [LARGE SCALE GENOMIC DNA]</scope>
    <source>
        <strain evidence="3">FD-172 SS1</strain>
    </source>
</reference>
<dbReference type="InParanoid" id="A0A067MA42"/>
<gene>
    <name evidence="2" type="ORF">BOTBODRAFT_118627</name>
</gene>
<dbReference type="Proteomes" id="UP000027195">
    <property type="component" value="Unassembled WGS sequence"/>
</dbReference>
<protein>
    <recommendedName>
        <fullName evidence="4">Tubulin-tyrosine ligase</fullName>
    </recommendedName>
</protein>
<proteinExistence type="predicted"/>
<dbReference type="Gene3D" id="3.30.470.20">
    <property type="entry name" value="ATP-grasp fold, B domain"/>
    <property type="match status" value="1"/>
</dbReference>
<dbReference type="PANTHER" id="PTHR47551:SF1">
    <property type="entry name" value="TUBULIN--TYROSINE LIGASE PBY1-RELATED"/>
    <property type="match status" value="1"/>
</dbReference>
<accession>A0A067MA42</accession>
<dbReference type="OrthoDB" id="202825at2759"/>
<dbReference type="InterPro" id="IPR004344">
    <property type="entry name" value="TTL/TTLL_fam"/>
</dbReference>
<dbReference type="Pfam" id="PF03133">
    <property type="entry name" value="TTL"/>
    <property type="match status" value="1"/>
</dbReference>
<evidence type="ECO:0000313" key="3">
    <source>
        <dbReference type="Proteomes" id="UP000027195"/>
    </source>
</evidence>
<dbReference type="FunCoup" id="A0A067MA42">
    <property type="interactions" value="5"/>
</dbReference>
<evidence type="ECO:0000313" key="2">
    <source>
        <dbReference type="EMBL" id="KDQ08461.1"/>
    </source>
</evidence>
<feature type="region of interest" description="Disordered" evidence="1">
    <location>
        <begin position="177"/>
        <end position="199"/>
    </location>
</feature>
<dbReference type="InterPro" id="IPR027746">
    <property type="entry name" value="TTL"/>
</dbReference>
<dbReference type="GO" id="GO:0000932">
    <property type="term" value="C:P-body"/>
    <property type="evidence" value="ECO:0007669"/>
    <property type="project" value="TreeGrafter"/>
</dbReference>
<dbReference type="EMBL" id="KL198090">
    <property type="protein sequence ID" value="KDQ08461.1"/>
    <property type="molecule type" value="Genomic_DNA"/>
</dbReference>
<feature type="region of interest" description="Disordered" evidence="1">
    <location>
        <begin position="272"/>
        <end position="295"/>
    </location>
</feature>
<evidence type="ECO:0008006" key="4">
    <source>
        <dbReference type="Google" id="ProtNLM"/>
    </source>
</evidence>
<dbReference type="PANTHER" id="PTHR47551">
    <property type="entry name" value="TUBULIN--TYROSINE LIGASE PBY1-RELATED"/>
    <property type="match status" value="1"/>
</dbReference>